<gene>
    <name evidence="7" type="ORF">Rmf_00450</name>
</gene>
<dbReference type="Gene3D" id="3.30.450.20">
    <property type="entry name" value="PAS domain"/>
    <property type="match status" value="2"/>
</dbReference>
<dbReference type="InterPro" id="IPR000014">
    <property type="entry name" value="PAS"/>
</dbReference>
<name>A0ABM7XXE7_9PROT</name>
<sequence>MFLRHPRLDGAAQRVAALEALGARVMVANPGLNITYVNASAMALMRDAEAELKRELPRFDADRLVGSNIDIFHKTPSHQRRMLEAMDKPHSATITVGARKFDLRVTPLDDKGARIGFVVEWADARHRLLNLDYAAQLAAINRSQAVIEFAPDGTILRANDHFLNAMGYTETELVGRNHRVFVAAEDQAHTSYAELWDGLRAGRFSASRYRRIAKDGRTVWIEGAYNPILDEAGQVVKVVKFAVDASDKVQMQRELRAQIADIEAAVGVSTSSAQAATAAAAATAANVRDVASSSEELAGSIGQIAETMARTRDAAESGLTQAVRVGESADALAQAALAMTGIVDVIRTIASQINLLALNATIEAARAGDAGKGFAVVAGEVKNLAVQAAKATEQIRSEIDGLQQTSQGVAAAVVGIRGAMTTVTDSVGVTAAAVEEQNAVTRGMSANMSSASTAMEDVNASIAGIDAAVARVSDAIGRTRQVAEALAV</sequence>
<feature type="domain" description="PAC" evidence="6">
    <location>
        <begin position="205"/>
        <end position="257"/>
    </location>
</feature>
<dbReference type="PROSITE" id="PS50113">
    <property type="entry name" value="PAC"/>
    <property type="match status" value="1"/>
</dbReference>
<dbReference type="InterPro" id="IPR013655">
    <property type="entry name" value="PAS_fold_3"/>
</dbReference>
<evidence type="ECO:0008006" key="9">
    <source>
        <dbReference type="Google" id="ProtNLM"/>
    </source>
</evidence>
<evidence type="ECO:0000259" key="5">
    <source>
        <dbReference type="PROSITE" id="PS50112"/>
    </source>
</evidence>
<dbReference type="InterPro" id="IPR001610">
    <property type="entry name" value="PAC"/>
</dbReference>
<dbReference type="InterPro" id="IPR004089">
    <property type="entry name" value="MCPsignal_dom"/>
</dbReference>
<evidence type="ECO:0000256" key="2">
    <source>
        <dbReference type="ARBA" id="ARBA00029447"/>
    </source>
</evidence>
<dbReference type="PROSITE" id="PS50112">
    <property type="entry name" value="PAS"/>
    <property type="match status" value="1"/>
</dbReference>
<dbReference type="PROSITE" id="PS50111">
    <property type="entry name" value="CHEMOTAXIS_TRANSDUC_2"/>
    <property type="match status" value="1"/>
</dbReference>
<evidence type="ECO:0000313" key="7">
    <source>
        <dbReference type="EMBL" id="BDG70116.1"/>
    </source>
</evidence>
<evidence type="ECO:0000256" key="3">
    <source>
        <dbReference type="PROSITE-ProRule" id="PRU00284"/>
    </source>
</evidence>
<keyword evidence="8" id="KW-1185">Reference proteome</keyword>
<feature type="domain" description="Methyl-accepting transducer" evidence="4">
    <location>
        <begin position="251"/>
        <end position="473"/>
    </location>
</feature>
<dbReference type="PANTHER" id="PTHR32089:SF112">
    <property type="entry name" value="LYSOZYME-LIKE PROTEIN-RELATED"/>
    <property type="match status" value="1"/>
</dbReference>
<dbReference type="InterPro" id="IPR000700">
    <property type="entry name" value="PAS-assoc_C"/>
</dbReference>
<reference evidence="7 8" key="1">
    <citation type="journal article" date="2016" name="Microbes Environ.">
        <title>Phylogenetically diverse aerobic anoxygenic phototrophic bacteria isolated from epilithic biofilms in Tama river, Japan.</title>
        <authorList>
            <person name="Hirose S."/>
            <person name="Matsuura K."/>
            <person name="Haruta S."/>
        </authorList>
    </citation>
    <scope>NUCLEOTIDE SEQUENCE [LARGE SCALE GENOMIC DNA]</scope>
    <source>
        <strain evidence="7 8">S08</strain>
    </source>
</reference>
<keyword evidence="1 3" id="KW-0807">Transducer</keyword>
<dbReference type="InterPro" id="IPR004090">
    <property type="entry name" value="Chemotax_Me-accpt_rcpt"/>
</dbReference>
<evidence type="ECO:0000313" key="8">
    <source>
        <dbReference type="Proteomes" id="UP000831327"/>
    </source>
</evidence>
<proteinExistence type="inferred from homology"/>
<dbReference type="CDD" id="cd00130">
    <property type="entry name" value="PAS"/>
    <property type="match status" value="1"/>
</dbReference>
<dbReference type="Proteomes" id="UP000831327">
    <property type="component" value="Chromosome"/>
</dbReference>
<dbReference type="SUPFAM" id="SSF58104">
    <property type="entry name" value="Methyl-accepting chemotaxis protein (MCP) signaling domain"/>
    <property type="match status" value="1"/>
</dbReference>
<dbReference type="RefSeq" id="WP_244457465.1">
    <property type="nucleotide sequence ID" value="NZ_AP025637.1"/>
</dbReference>
<dbReference type="Gene3D" id="1.10.287.950">
    <property type="entry name" value="Methyl-accepting chemotaxis protein"/>
    <property type="match status" value="1"/>
</dbReference>
<comment type="similarity">
    <text evidence="2">Belongs to the methyl-accepting chemotaxis (MCP) protein family.</text>
</comment>
<evidence type="ECO:0000259" key="4">
    <source>
        <dbReference type="PROSITE" id="PS50111"/>
    </source>
</evidence>
<dbReference type="Pfam" id="PF00015">
    <property type="entry name" value="MCPsignal"/>
    <property type="match status" value="1"/>
</dbReference>
<evidence type="ECO:0000259" key="6">
    <source>
        <dbReference type="PROSITE" id="PS50113"/>
    </source>
</evidence>
<dbReference type="EMBL" id="AP025637">
    <property type="protein sequence ID" value="BDG70116.1"/>
    <property type="molecule type" value="Genomic_DNA"/>
</dbReference>
<accession>A0ABM7XXE7</accession>
<dbReference type="SMART" id="SM00086">
    <property type="entry name" value="PAC"/>
    <property type="match status" value="1"/>
</dbReference>
<dbReference type="Pfam" id="PF08447">
    <property type="entry name" value="PAS_3"/>
    <property type="match status" value="1"/>
</dbReference>
<organism evidence="7 8">
    <name type="scientific">Roseomonas fluvialis</name>
    <dbReference type="NCBI Taxonomy" id="1750527"/>
    <lineage>
        <taxon>Bacteria</taxon>
        <taxon>Pseudomonadati</taxon>
        <taxon>Pseudomonadota</taxon>
        <taxon>Alphaproteobacteria</taxon>
        <taxon>Acetobacterales</taxon>
        <taxon>Roseomonadaceae</taxon>
        <taxon>Roseomonas</taxon>
    </lineage>
</organism>
<dbReference type="NCBIfam" id="TIGR00229">
    <property type="entry name" value="sensory_box"/>
    <property type="match status" value="1"/>
</dbReference>
<evidence type="ECO:0000256" key="1">
    <source>
        <dbReference type="ARBA" id="ARBA00023224"/>
    </source>
</evidence>
<dbReference type="PRINTS" id="PR00260">
    <property type="entry name" value="CHEMTRNSDUCR"/>
</dbReference>
<dbReference type="SMART" id="SM00283">
    <property type="entry name" value="MA"/>
    <property type="match status" value="1"/>
</dbReference>
<protein>
    <recommendedName>
        <fullName evidence="9">Chemotaxis regulator BdlA</fullName>
    </recommendedName>
</protein>
<dbReference type="SUPFAM" id="SSF55785">
    <property type="entry name" value="PYP-like sensor domain (PAS domain)"/>
    <property type="match status" value="1"/>
</dbReference>
<dbReference type="InterPro" id="IPR035965">
    <property type="entry name" value="PAS-like_dom_sf"/>
</dbReference>
<feature type="domain" description="PAS" evidence="5">
    <location>
        <begin position="152"/>
        <end position="177"/>
    </location>
</feature>
<dbReference type="PANTHER" id="PTHR32089">
    <property type="entry name" value="METHYL-ACCEPTING CHEMOTAXIS PROTEIN MCPB"/>
    <property type="match status" value="1"/>
</dbReference>